<protein>
    <submittedName>
        <fullName evidence="2">Uncharacterized protein</fullName>
    </submittedName>
</protein>
<name>A0A5V6PUB5_SALET</name>
<organism evidence="2">
    <name type="scientific">Salmonella enterica subsp. enterica serovar Cardoner</name>
    <dbReference type="NCBI Taxonomy" id="2564309"/>
    <lineage>
        <taxon>Bacteria</taxon>
        <taxon>Pseudomonadati</taxon>
        <taxon>Pseudomonadota</taxon>
        <taxon>Gammaproteobacteria</taxon>
        <taxon>Enterobacterales</taxon>
        <taxon>Enterobacteriaceae</taxon>
        <taxon>Salmonella</taxon>
    </lineage>
</organism>
<keyword evidence="1" id="KW-0175">Coiled coil</keyword>
<accession>A0A5V6PUB5</accession>
<proteinExistence type="predicted"/>
<dbReference type="EMBL" id="AAHDIR010000004">
    <property type="protein sequence ID" value="EBU8204122.1"/>
    <property type="molecule type" value="Genomic_DNA"/>
</dbReference>
<reference evidence="2" key="1">
    <citation type="submission" date="2018-05" db="EMBL/GenBank/DDBJ databases">
        <authorList>
            <person name="Ashton P.M."/>
            <person name="Dallman T."/>
            <person name="Nair S."/>
            <person name="De Pinna E."/>
            <person name="Peters T."/>
            <person name="Grant K."/>
        </authorList>
    </citation>
    <scope>NUCLEOTIDE SEQUENCE</scope>
    <source>
        <strain evidence="2">374031</strain>
    </source>
</reference>
<evidence type="ECO:0000256" key="1">
    <source>
        <dbReference type="SAM" id="Coils"/>
    </source>
</evidence>
<evidence type="ECO:0000313" key="2">
    <source>
        <dbReference type="EMBL" id="EBU8204122.1"/>
    </source>
</evidence>
<comment type="caution">
    <text evidence="2">The sequence shown here is derived from an EMBL/GenBank/DDBJ whole genome shotgun (WGS) entry which is preliminary data.</text>
</comment>
<dbReference type="AlphaFoldDB" id="A0A5V6PUB5"/>
<sequence>MPFYDLPTDAIYGPEKNTIEQPEAEYGDNVAPSLYEMFTPSNTGEKLRSAAFRIDNTLGSWVASAPFSQFEEVEGYNPFANDAGELKGYEDYADSFIDSGSPQETAAIKQRIDQQIQDKQYLQEAGGAGTVSSLAMGMIDPINVAAMFVPGGAVAKGAKFAETATKAALSGAAGSVASEAMFHATQETRTLEESMMNITVDAMVSGILGGSASLIADYTARKALNDSVKSTLEGTDVPRSIGAAEVATTTMDQEQLAGLGLVNKTLSVTPGGRLAQSPSYTARTTGQMLAENNYFYAKNDEGLATFSAAETAVKRYKAVTAKTYETVKDSYKAYSKTNPSNRMSQTEFYEEIGKAMRRGDSHLIPEINQAASQLRPVFEQLKTRMQELGMLPEDVKVKTAESYLPRIYQFDKITSDRTGFKKIIADWLEGNNARVVEKANGKFEKTAALIKRSEDATQQAPVLESEILEAERWAGKKTLLLERHQKLSARAKKRDELVKDLEKRKSELKSRKYSEKTRAIKERKISEIQQKLEKLELTKSEVARLQRNIDILDDLRHHRTELKNLKKQAGALERRNARQDKNIAARTPMTRQEVDSFADEIVNKIIGAPSGIVPKELLPEGLVKRAGFTKERTLNIPDERIEDYLESDISFVMESYIEQIAPEIELTAKFGRRDMGEQIRKISEEYNDLISAAKTPKERAALEKQRGDDIRDVEAMRDRLLGTYGAPKDPGSFFVRAGRIMRNVNFLRLLGGMAISSFTDLARPIMQHGLRSSLPVLGAMITNMGKLKIARQDLKEMAIGLETVLSTRTRTMADLANPYSRRSYVERGLKWSTQKFGNWTMMNQWNDTLKAWNGLTVQSRILKNAEKLASGEKLSKGEIRKMAQLGIDENMLYRISNEFKTHGEDLDGLLTGHSNKWDDPVVRDAFQNAVLKDTDSSVVTPGIGDTPLMMSSETGKMIMQFKTFIFAAHNRVLVSGIQQGDAAFYTGALIQVALGAMVYAMKQKLSGREVDTSPGNLVKEGLDRAGMIGWMSEPLNALENVSGGRFGLGAMFGAPPMSRYQNRNAIGALLGPSFDLGGDISNVAGGVLNGEFDDKQIHATRKVLPFQNLFWIAPLLNNIEDQLKK</sequence>
<feature type="coiled-coil region" evidence="1">
    <location>
        <begin position="484"/>
        <end position="582"/>
    </location>
</feature>
<gene>
    <name evidence="2" type="ORF">DLM21_07090</name>
</gene>